<feature type="compositionally biased region" description="Low complexity" evidence="1">
    <location>
        <begin position="16"/>
        <end position="30"/>
    </location>
</feature>
<accession>A0A1D2NFL1</accession>
<dbReference type="PANTHER" id="PTHR45737">
    <property type="entry name" value="VON WILLEBRAND FACTOR A DOMAIN-CONTAINING PROTEIN 5A"/>
    <property type="match status" value="1"/>
</dbReference>
<comment type="caution">
    <text evidence="3">The sequence shown here is derived from an EMBL/GenBank/DDBJ whole genome shotgun (WGS) entry which is preliminary data.</text>
</comment>
<organism evidence="3 4">
    <name type="scientific">Orchesella cincta</name>
    <name type="common">Springtail</name>
    <name type="synonym">Podura cincta</name>
    <dbReference type="NCBI Taxonomy" id="48709"/>
    <lineage>
        <taxon>Eukaryota</taxon>
        <taxon>Metazoa</taxon>
        <taxon>Ecdysozoa</taxon>
        <taxon>Arthropoda</taxon>
        <taxon>Hexapoda</taxon>
        <taxon>Collembola</taxon>
        <taxon>Entomobryomorpha</taxon>
        <taxon>Entomobryoidea</taxon>
        <taxon>Orchesellidae</taxon>
        <taxon>Orchesellinae</taxon>
        <taxon>Orchesella</taxon>
    </lineage>
</organism>
<protein>
    <submittedName>
        <fullName evidence="3">Poly [ADP-ribose] polymerase 4</fullName>
    </submittedName>
</protein>
<name>A0A1D2NFL1_ORCCI</name>
<dbReference type="SMART" id="SM00609">
    <property type="entry name" value="VIT"/>
    <property type="match status" value="1"/>
</dbReference>
<dbReference type="STRING" id="48709.A0A1D2NFL1"/>
<keyword evidence="4" id="KW-1185">Reference proteome</keyword>
<dbReference type="InterPro" id="IPR013694">
    <property type="entry name" value="VIT"/>
</dbReference>
<dbReference type="OrthoDB" id="1729737at2759"/>
<sequence length="170" mass="18653">MAGSQEKLKCGLVGLKPSKPSKASSPAAPESRPRRSPRNRIVYDISSSSSNDTDDDSDSESDTPTECPMPLISVDVNASIVHAVAQVEVTQVYVNKEEQPIEAIYYFPVNPDGAVTHFQAELEGRVIKGTVKAHEEAKKEYEKAVENQTTALLGEETKADIFKVLQQYKE</sequence>
<evidence type="ECO:0000259" key="2">
    <source>
        <dbReference type="PROSITE" id="PS51468"/>
    </source>
</evidence>
<feature type="region of interest" description="Disordered" evidence="1">
    <location>
        <begin position="1"/>
        <end position="70"/>
    </location>
</feature>
<dbReference type="PANTHER" id="PTHR45737:SF6">
    <property type="entry name" value="VON WILLEBRAND FACTOR A DOMAIN-CONTAINING PROTEIN 5A"/>
    <property type="match status" value="1"/>
</dbReference>
<dbReference type="EMBL" id="LJIJ01000061">
    <property type="protein sequence ID" value="ODN03875.1"/>
    <property type="molecule type" value="Genomic_DNA"/>
</dbReference>
<dbReference type="Pfam" id="PF08487">
    <property type="entry name" value="VIT"/>
    <property type="match status" value="1"/>
</dbReference>
<dbReference type="AlphaFoldDB" id="A0A1D2NFL1"/>
<dbReference type="PROSITE" id="PS51468">
    <property type="entry name" value="VIT"/>
    <property type="match status" value="1"/>
</dbReference>
<reference evidence="3 4" key="1">
    <citation type="journal article" date="2016" name="Genome Biol. Evol.">
        <title>Gene Family Evolution Reflects Adaptation to Soil Environmental Stressors in the Genome of the Collembolan Orchesella cincta.</title>
        <authorList>
            <person name="Faddeeva-Vakhrusheva A."/>
            <person name="Derks M.F."/>
            <person name="Anvar S.Y."/>
            <person name="Agamennone V."/>
            <person name="Suring W."/>
            <person name="Smit S."/>
            <person name="van Straalen N.M."/>
            <person name="Roelofs D."/>
        </authorList>
    </citation>
    <scope>NUCLEOTIDE SEQUENCE [LARGE SCALE GENOMIC DNA]</scope>
    <source>
        <tissue evidence="3">Mixed pool</tissue>
    </source>
</reference>
<feature type="compositionally biased region" description="Acidic residues" evidence="1">
    <location>
        <begin position="52"/>
        <end position="63"/>
    </location>
</feature>
<evidence type="ECO:0000256" key="1">
    <source>
        <dbReference type="SAM" id="MobiDB-lite"/>
    </source>
</evidence>
<proteinExistence type="predicted"/>
<gene>
    <name evidence="3" type="ORF">Ocin01_02810</name>
</gene>
<evidence type="ECO:0000313" key="3">
    <source>
        <dbReference type="EMBL" id="ODN03875.1"/>
    </source>
</evidence>
<feature type="domain" description="VIT" evidence="2">
    <location>
        <begin position="55"/>
        <end position="170"/>
    </location>
</feature>
<evidence type="ECO:0000313" key="4">
    <source>
        <dbReference type="Proteomes" id="UP000094527"/>
    </source>
</evidence>
<dbReference type="Proteomes" id="UP000094527">
    <property type="component" value="Unassembled WGS sequence"/>
</dbReference>